<accession>A0A1W0BA80</accession>
<feature type="domain" description="Pyridoxamine 5'-phosphate oxidase N-terminal" evidence="1">
    <location>
        <begin position="12"/>
        <end position="128"/>
    </location>
</feature>
<name>A0A1W0BA80_9NOCA</name>
<dbReference type="SUPFAM" id="SSF50475">
    <property type="entry name" value="FMN-binding split barrel"/>
    <property type="match status" value="1"/>
</dbReference>
<evidence type="ECO:0000313" key="3">
    <source>
        <dbReference type="Proteomes" id="UP000188836"/>
    </source>
</evidence>
<reference evidence="2 3" key="1">
    <citation type="journal article" date="2016" name="Antonie Van Leeuwenhoek">
        <title>Nocardia donostiensis sp. nov., isolated from human respiratory specimens.</title>
        <authorList>
            <person name="Ercibengoa M."/>
            <person name="Bell M."/>
            <person name="Marimon J.M."/>
            <person name="Humrighouse B."/>
            <person name="Klenk H.P."/>
            <person name="Potter G."/>
            <person name="Perez-Trallero E."/>
        </authorList>
    </citation>
    <scope>NUCLEOTIDE SEQUENCE [LARGE SCALE GENOMIC DNA]</scope>
    <source>
        <strain evidence="2 3">X1655</strain>
    </source>
</reference>
<dbReference type="OrthoDB" id="3627463at2"/>
<dbReference type="Gene3D" id="2.30.110.10">
    <property type="entry name" value="Electron Transport, Fmn-binding Protein, Chain A"/>
    <property type="match status" value="1"/>
</dbReference>
<dbReference type="Pfam" id="PF01243">
    <property type="entry name" value="PNPOx_N"/>
    <property type="match status" value="1"/>
</dbReference>
<dbReference type="InterPro" id="IPR012349">
    <property type="entry name" value="Split_barrel_FMN-bd"/>
</dbReference>
<dbReference type="InterPro" id="IPR011576">
    <property type="entry name" value="Pyridox_Oxase_N"/>
</dbReference>
<gene>
    <name evidence="2" type="ORF">B0T46_02810</name>
</gene>
<comment type="caution">
    <text evidence="2">The sequence shown here is derived from an EMBL/GenBank/DDBJ whole genome shotgun (WGS) entry which is preliminary data.</text>
</comment>
<dbReference type="AlphaFoldDB" id="A0A1W0BA80"/>
<sequence>MPTPRPHEERVDAARQRLKQEFQMWLSTGGDTGPHLIPVAFVGDGDAIVTATGEGSKTVRNLQETGRARIAVGTTSDVVMVDATLDGLVSVAEVATDLADRFAAVSHDPRQMPGYVYIRLLPRRIQVWNGFHEFPGRTVMLEGEWLSHPVD</sequence>
<dbReference type="RefSeq" id="WP_077114869.1">
    <property type="nucleotide sequence ID" value="NZ_MUKP01000019.1"/>
</dbReference>
<protein>
    <recommendedName>
        <fullName evidence="1">Pyridoxamine 5'-phosphate oxidase N-terminal domain-containing protein</fullName>
    </recommendedName>
</protein>
<evidence type="ECO:0000313" key="2">
    <source>
        <dbReference type="EMBL" id="ONM50049.1"/>
    </source>
</evidence>
<dbReference type="EMBL" id="MUMY01000002">
    <property type="protein sequence ID" value="ONM50049.1"/>
    <property type="molecule type" value="Genomic_DNA"/>
</dbReference>
<evidence type="ECO:0000259" key="1">
    <source>
        <dbReference type="Pfam" id="PF01243"/>
    </source>
</evidence>
<keyword evidence="3" id="KW-1185">Reference proteome</keyword>
<organism evidence="2 3">
    <name type="scientific">Nocardia donostiensis</name>
    <dbReference type="NCBI Taxonomy" id="1538463"/>
    <lineage>
        <taxon>Bacteria</taxon>
        <taxon>Bacillati</taxon>
        <taxon>Actinomycetota</taxon>
        <taxon>Actinomycetes</taxon>
        <taxon>Mycobacteriales</taxon>
        <taxon>Nocardiaceae</taxon>
        <taxon>Nocardia</taxon>
    </lineage>
</organism>
<proteinExistence type="predicted"/>
<dbReference type="Proteomes" id="UP000188836">
    <property type="component" value="Unassembled WGS sequence"/>
</dbReference>